<dbReference type="SUPFAM" id="SSF81324">
    <property type="entry name" value="Voltage-gated potassium channels"/>
    <property type="match status" value="1"/>
</dbReference>
<evidence type="ECO:0000313" key="2">
    <source>
        <dbReference type="EMBL" id="MCW8088434.1"/>
    </source>
</evidence>
<keyword evidence="1" id="KW-0812">Transmembrane</keyword>
<keyword evidence="1" id="KW-0472">Membrane</keyword>
<keyword evidence="3" id="KW-1185">Reference proteome</keyword>
<protein>
    <recommendedName>
        <fullName evidence="4">Potassium channel domain-containing protein</fullName>
    </recommendedName>
</protein>
<name>A0ABT3P3T2_9PROT</name>
<evidence type="ECO:0008006" key="4">
    <source>
        <dbReference type="Google" id="ProtNLM"/>
    </source>
</evidence>
<sequence>MTGTTLGFGDIVPFVTPMRLVALAQAGAGCVATPLTVTHLLIVTGALERRRAAALALFHEAGCRPDAAAALVARRHSNGAFVRLDEMLAEAARSLVGCWKARSSIR</sequence>
<accession>A0ABT3P3T2</accession>
<gene>
    <name evidence="2" type="ORF">OF850_22900</name>
</gene>
<feature type="transmembrane region" description="Helical" evidence="1">
    <location>
        <begin position="20"/>
        <end position="42"/>
    </location>
</feature>
<dbReference type="RefSeq" id="WP_368044725.1">
    <property type="nucleotide sequence ID" value="NZ_JAPFQI010000038.1"/>
</dbReference>
<dbReference type="EMBL" id="JAPFQI010000038">
    <property type="protein sequence ID" value="MCW8088434.1"/>
    <property type="molecule type" value="Genomic_DNA"/>
</dbReference>
<dbReference type="Proteomes" id="UP001526430">
    <property type="component" value="Unassembled WGS sequence"/>
</dbReference>
<reference evidence="2 3" key="1">
    <citation type="submission" date="2022-10" db="EMBL/GenBank/DDBJ databases">
        <title>Roseococcus glaciei nov., sp. nov., isolated from glacier.</title>
        <authorList>
            <person name="Liu Q."/>
            <person name="Xin Y.-H."/>
        </authorList>
    </citation>
    <scope>NUCLEOTIDE SEQUENCE [LARGE SCALE GENOMIC DNA]</scope>
    <source>
        <strain evidence="2 3">MDT2-1-1</strain>
    </source>
</reference>
<organism evidence="2 3">
    <name type="scientific">Sabulicella glaciei</name>
    <dbReference type="NCBI Taxonomy" id="2984948"/>
    <lineage>
        <taxon>Bacteria</taxon>
        <taxon>Pseudomonadati</taxon>
        <taxon>Pseudomonadota</taxon>
        <taxon>Alphaproteobacteria</taxon>
        <taxon>Acetobacterales</taxon>
        <taxon>Acetobacteraceae</taxon>
        <taxon>Sabulicella</taxon>
    </lineage>
</organism>
<comment type="caution">
    <text evidence="2">The sequence shown here is derived from an EMBL/GenBank/DDBJ whole genome shotgun (WGS) entry which is preliminary data.</text>
</comment>
<evidence type="ECO:0000313" key="3">
    <source>
        <dbReference type="Proteomes" id="UP001526430"/>
    </source>
</evidence>
<evidence type="ECO:0000256" key="1">
    <source>
        <dbReference type="SAM" id="Phobius"/>
    </source>
</evidence>
<proteinExistence type="predicted"/>
<keyword evidence="1" id="KW-1133">Transmembrane helix</keyword>